<sequence length="257" mass="27387">MKQNLMRLLARNRGRGQFEIKATADGKEATVYLYDAIVATDEEAEWYGGVSAQSFVKQLAGLDAETIHLRINSPGGSVFAGRAMETSLREHSAKVIVHVDGLAASAASFVALAGDEIEMAQGAFFMIHKAWTLAWGNGNDLRKQADLLDKVDGSLVKTYHARTRLPESELAEMMAAETWLDADEAVAKGFADRVAEGSAARNRWDLSAYQNAPSAPVADDQPPPAAKGEPPAKTGPQPDRAALARAAQVAILGTVAA</sequence>
<keyword evidence="5" id="KW-0720">Serine protease</keyword>
<dbReference type="GO" id="GO:0006515">
    <property type="term" value="P:protein quality control for misfolded or incompletely synthesized proteins"/>
    <property type="evidence" value="ECO:0007669"/>
    <property type="project" value="TreeGrafter"/>
</dbReference>
<keyword evidence="4" id="KW-0378">Hydrolase</keyword>
<dbReference type="CDD" id="cd07016">
    <property type="entry name" value="S14_ClpP_1"/>
    <property type="match status" value="1"/>
</dbReference>
<dbReference type="InterPro" id="IPR001907">
    <property type="entry name" value="ClpP"/>
</dbReference>
<dbReference type="EMBL" id="CP038018">
    <property type="protein sequence ID" value="QED92860.1"/>
    <property type="molecule type" value="Genomic_DNA"/>
</dbReference>
<dbReference type="GO" id="GO:0004176">
    <property type="term" value="F:ATP-dependent peptidase activity"/>
    <property type="evidence" value="ECO:0007669"/>
    <property type="project" value="InterPro"/>
</dbReference>
<dbReference type="GO" id="GO:0004252">
    <property type="term" value="F:serine-type endopeptidase activity"/>
    <property type="evidence" value="ECO:0007669"/>
    <property type="project" value="InterPro"/>
</dbReference>
<dbReference type="AlphaFoldDB" id="A0AAX1F9V4"/>
<comment type="similarity">
    <text evidence="1 6">Belongs to the peptidase S14 family.</text>
</comment>
<keyword evidence="2" id="KW-0963">Cytoplasm</keyword>
<dbReference type="RefSeq" id="WP_151086516.1">
    <property type="nucleotide sequence ID" value="NZ_CP038018.1"/>
</dbReference>
<dbReference type="Gene3D" id="3.90.226.10">
    <property type="entry name" value="2-enoyl-CoA Hydratase, Chain A, domain 1"/>
    <property type="match status" value="1"/>
</dbReference>
<dbReference type="SUPFAM" id="SSF52096">
    <property type="entry name" value="ClpP/crotonase"/>
    <property type="match status" value="1"/>
</dbReference>
<dbReference type="GO" id="GO:0009368">
    <property type="term" value="C:endopeptidase Clp complex"/>
    <property type="evidence" value="ECO:0007669"/>
    <property type="project" value="TreeGrafter"/>
</dbReference>
<dbReference type="Pfam" id="PF00574">
    <property type="entry name" value="CLP_protease"/>
    <property type="match status" value="1"/>
</dbReference>
<evidence type="ECO:0000256" key="1">
    <source>
        <dbReference type="ARBA" id="ARBA00007039"/>
    </source>
</evidence>
<protein>
    <recommendedName>
        <fullName evidence="6">ATP-dependent Clp protease proteolytic subunit</fullName>
    </recommendedName>
</protein>
<dbReference type="InterPro" id="IPR029045">
    <property type="entry name" value="ClpP/crotonase-like_dom_sf"/>
</dbReference>
<accession>A0AAX1F9V4</accession>
<evidence type="ECO:0000256" key="3">
    <source>
        <dbReference type="ARBA" id="ARBA00022670"/>
    </source>
</evidence>
<reference evidence="9" key="1">
    <citation type="journal article" date="2019" name="J. Anim. Genet.">
        <title>Description and whole genome sequencing of Eikenella exigua sp. nov., isolated from brain abscess and blood.</title>
        <authorList>
            <person name="Stormo K.A."/>
            <person name="Nygaard R.M."/>
            <person name="Bruvold T.S."/>
            <person name="Dimmen G."/>
            <person name="Lindemann P.C."/>
            <person name="Jordal S."/>
            <person name="Kommedal O."/>
        </authorList>
    </citation>
    <scope>NUCLEOTIDE SEQUENCE [LARGE SCALE GENOMIC DNA]</scope>
    <source>
        <strain evidence="9">PXX</strain>
    </source>
</reference>
<evidence type="ECO:0000256" key="6">
    <source>
        <dbReference type="RuleBase" id="RU003567"/>
    </source>
</evidence>
<dbReference type="NCBIfam" id="NF045542">
    <property type="entry name" value="Clp_rel_HeadMat"/>
    <property type="match status" value="1"/>
</dbReference>
<dbReference type="InterPro" id="IPR023562">
    <property type="entry name" value="ClpP/TepA"/>
</dbReference>
<dbReference type="PANTHER" id="PTHR10381:SF70">
    <property type="entry name" value="ATP-DEPENDENT CLP PROTEASE PROTEOLYTIC SUBUNIT"/>
    <property type="match status" value="1"/>
</dbReference>
<keyword evidence="9" id="KW-1185">Reference proteome</keyword>
<name>A0AAX1F9V4_9NEIS</name>
<evidence type="ECO:0000313" key="9">
    <source>
        <dbReference type="Proteomes" id="UP000326695"/>
    </source>
</evidence>
<evidence type="ECO:0000256" key="5">
    <source>
        <dbReference type="ARBA" id="ARBA00022825"/>
    </source>
</evidence>
<evidence type="ECO:0000256" key="4">
    <source>
        <dbReference type="ARBA" id="ARBA00022801"/>
    </source>
</evidence>
<gene>
    <name evidence="8" type="ORF">EZJ17_09765</name>
</gene>
<dbReference type="PRINTS" id="PR00127">
    <property type="entry name" value="CLPPROTEASEP"/>
</dbReference>
<organism evidence="8 9">
    <name type="scientific">Eikenella exigua</name>
    <dbReference type="NCBI Taxonomy" id="2528037"/>
    <lineage>
        <taxon>Bacteria</taxon>
        <taxon>Pseudomonadati</taxon>
        <taxon>Pseudomonadota</taxon>
        <taxon>Betaproteobacteria</taxon>
        <taxon>Neisseriales</taxon>
        <taxon>Neisseriaceae</taxon>
        <taxon>Eikenella</taxon>
    </lineage>
</organism>
<keyword evidence="3 8" id="KW-0645">Protease</keyword>
<feature type="region of interest" description="Disordered" evidence="7">
    <location>
        <begin position="212"/>
        <end position="240"/>
    </location>
</feature>
<dbReference type="KEGG" id="eex:EZJ17_09765"/>
<dbReference type="GO" id="GO:0051117">
    <property type="term" value="F:ATPase binding"/>
    <property type="evidence" value="ECO:0007669"/>
    <property type="project" value="TreeGrafter"/>
</dbReference>
<dbReference type="Proteomes" id="UP000326695">
    <property type="component" value="Chromosome"/>
</dbReference>
<evidence type="ECO:0000256" key="2">
    <source>
        <dbReference type="ARBA" id="ARBA00022490"/>
    </source>
</evidence>
<dbReference type="PANTHER" id="PTHR10381">
    <property type="entry name" value="ATP-DEPENDENT CLP PROTEASE PROTEOLYTIC SUBUNIT"/>
    <property type="match status" value="1"/>
</dbReference>
<evidence type="ECO:0000256" key="7">
    <source>
        <dbReference type="SAM" id="MobiDB-lite"/>
    </source>
</evidence>
<proteinExistence type="inferred from homology"/>
<evidence type="ECO:0000313" key="8">
    <source>
        <dbReference type="EMBL" id="QED92860.1"/>
    </source>
</evidence>